<accession>A0A2P4QWE9</accession>
<dbReference type="EMBL" id="AUPC02000008">
    <property type="protein sequence ID" value="POG81922.1"/>
    <property type="molecule type" value="Genomic_DNA"/>
</dbReference>
<comment type="caution">
    <text evidence="2">The sequence shown here is derived from an EMBL/GenBank/DDBJ whole genome shotgun (WGS) entry which is preliminary data.</text>
</comment>
<name>A0A2P4QWE9_RHIID</name>
<dbReference type="InterPro" id="IPR041078">
    <property type="entry name" value="Plavaka"/>
</dbReference>
<reference evidence="2 3" key="2">
    <citation type="journal article" date="2018" name="New Phytol.">
        <title>High intraspecific genome diversity in the model arbuscular mycorrhizal symbiont Rhizophagus irregularis.</title>
        <authorList>
            <person name="Chen E.C.H."/>
            <person name="Morin E."/>
            <person name="Beaudet D."/>
            <person name="Noel J."/>
            <person name="Yildirir G."/>
            <person name="Ndikumana S."/>
            <person name="Charron P."/>
            <person name="St-Onge C."/>
            <person name="Giorgi J."/>
            <person name="Kruger M."/>
            <person name="Marton T."/>
            <person name="Ropars J."/>
            <person name="Grigoriev I.V."/>
            <person name="Hainaut M."/>
            <person name="Henrissat B."/>
            <person name="Roux C."/>
            <person name="Martin F."/>
            <person name="Corradi N."/>
        </authorList>
    </citation>
    <scope>NUCLEOTIDE SEQUENCE [LARGE SCALE GENOMIC DNA]</scope>
    <source>
        <strain evidence="2 3">DAOM 197198</strain>
    </source>
</reference>
<evidence type="ECO:0008006" key="4">
    <source>
        <dbReference type="Google" id="ProtNLM"/>
    </source>
</evidence>
<gene>
    <name evidence="2" type="ORF">GLOIN_2v1762814</name>
</gene>
<protein>
    <recommendedName>
        <fullName evidence="4">Zn-finger domain-containing protein</fullName>
    </recommendedName>
</protein>
<keyword evidence="3" id="KW-1185">Reference proteome</keyword>
<dbReference type="AlphaFoldDB" id="A0A2P4QWE9"/>
<reference evidence="2 3" key="1">
    <citation type="journal article" date="2013" name="Proc. Natl. Acad. Sci. U.S.A.">
        <title>Genome of an arbuscular mycorrhizal fungus provides insight into the oldest plant symbiosis.</title>
        <authorList>
            <person name="Tisserant E."/>
            <person name="Malbreil M."/>
            <person name="Kuo A."/>
            <person name="Kohler A."/>
            <person name="Symeonidi A."/>
            <person name="Balestrini R."/>
            <person name="Charron P."/>
            <person name="Duensing N."/>
            <person name="Frei Dit Frey N."/>
            <person name="Gianinazzi-Pearson V."/>
            <person name="Gilbert L.B."/>
            <person name="Handa Y."/>
            <person name="Herr J.R."/>
            <person name="Hijri M."/>
            <person name="Koul R."/>
            <person name="Kawaguchi M."/>
            <person name="Krajinski F."/>
            <person name="Lammers P.J."/>
            <person name="Masclaux F.G."/>
            <person name="Murat C."/>
            <person name="Morin E."/>
            <person name="Ndikumana S."/>
            <person name="Pagni M."/>
            <person name="Petitpierre D."/>
            <person name="Requena N."/>
            <person name="Rosikiewicz P."/>
            <person name="Riley R."/>
            <person name="Saito K."/>
            <person name="San Clemente H."/>
            <person name="Shapiro H."/>
            <person name="van Tuinen D."/>
            <person name="Becard G."/>
            <person name="Bonfante P."/>
            <person name="Paszkowski U."/>
            <person name="Shachar-Hill Y.Y."/>
            <person name="Tuskan G.A."/>
            <person name="Young P.W."/>
            <person name="Sanders I.R."/>
            <person name="Henrissat B."/>
            <person name="Rensing S.A."/>
            <person name="Grigoriev I.V."/>
            <person name="Corradi N."/>
            <person name="Roux C."/>
            <person name="Martin F."/>
        </authorList>
    </citation>
    <scope>NUCLEOTIDE SEQUENCE [LARGE SCALE GENOMIC DNA]</scope>
    <source>
        <strain evidence="2 3">DAOM 197198</strain>
    </source>
</reference>
<proteinExistence type="predicted"/>
<feature type="compositionally biased region" description="Polar residues" evidence="1">
    <location>
        <begin position="1"/>
        <end position="14"/>
    </location>
</feature>
<feature type="region of interest" description="Disordered" evidence="1">
    <location>
        <begin position="1"/>
        <end position="33"/>
    </location>
</feature>
<organism evidence="2 3">
    <name type="scientific">Rhizophagus irregularis (strain DAOM 181602 / DAOM 197198 / MUCL 43194)</name>
    <name type="common">Arbuscular mycorrhizal fungus</name>
    <name type="synonym">Glomus intraradices</name>
    <dbReference type="NCBI Taxonomy" id="747089"/>
    <lineage>
        <taxon>Eukaryota</taxon>
        <taxon>Fungi</taxon>
        <taxon>Fungi incertae sedis</taxon>
        <taxon>Mucoromycota</taxon>
        <taxon>Glomeromycotina</taxon>
        <taxon>Glomeromycetes</taxon>
        <taxon>Glomerales</taxon>
        <taxon>Glomeraceae</taxon>
        <taxon>Rhizophagus</taxon>
    </lineage>
</organism>
<evidence type="ECO:0000313" key="3">
    <source>
        <dbReference type="Proteomes" id="UP000018888"/>
    </source>
</evidence>
<dbReference type="Pfam" id="PF18759">
    <property type="entry name" value="Plavaka"/>
    <property type="match status" value="1"/>
</dbReference>
<dbReference type="Proteomes" id="UP000018888">
    <property type="component" value="Unassembled WGS sequence"/>
</dbReference>
<evidence type="ECO:0000256" key="1">
    <source>
        <dbReference type="SAM" id="MobiDB-lite"/>
    </source>
</evidence>
<dbReference type="VEuPathDB" id="FungiDB:RhiirFUN_024061"/>
<sequence length="549" mass="63635">MTFLSKNFCTSPNNDSSDSEELEEFEHKTNNHDIEMVRDSCEDLSDNKSTDSEINNQSIQSMMSISEVGEIDQNIEEIDHDENEKVFENILEDSDSELNEKESKPEINVNYPSEAYGDLMALVTKHKLNNATGNAIIKFFNKHANLDKSPLLRSIEQGRKYMDNMKLPNLNYTKTSIMNYNNNEYFLYHQYLINCIKNILSISDISQNFALTFEKVEHNGERKFSEQNTGIWWKNAEKSLPPGAKLLSLILYSNATNVDTLEKSQLHSIYLSIGNIKNWRCNKKDAKQLLAYLLILKSNNITERKSETFKIAVRECFHKSLELLLDPLLKLNKNGIDLFLNNEMIWFYPRVSAIICDWPEAATYCLTYKSPMSKHPCHFCLVTRDNLADLNLQIDDITPRTYVNMQQYFNQNSGNSVCIENISNFFWNLPNINIYQATVPDRMHHLDLGLFHYQIDYTKKLLGAQYGKTLVDEVDHQLAAIPRFSGLKIFTNSIQSIARLTANEYRNLMKVMVFVVDNLFVNNEDDENFVKNEDLAKLYEAWNEMYAIS</sequence>
<evidence type="ECO:0000313" key="2">
    <source>
        <dbReference type="EMBL" id="POG81922.1"/>
    </source>
</evidence>